<proteinExistence type="predicted"/>
<dbReference type="AlphaFoldDB" id="A0A4C1TE19"/>
<sequence>MAQTSTCFNRSRPSNELVFGWRLPPVRRLTVRKRSYKESSSSTLWYETILSRLQLRHQVPLNAQEEHPLHGFIHYREKAYGTIGLRMEQPQIPKDGSLTNFLDESINGLF</sequence>
<keyword evidence="2" id="KW-1185">Reference proteome</keyword>
<reference evidence="1 2" key="1">
    <citation type="journal article" date="2019" name="Commun. Biol.">
        <title>The bagworm genome reveals a unique fibroin gene that provides high tensile strength.</title>
        <authorList>
            <person name="Kono N."/>
            <person name="Nakamura H."/>
            <person name="Ohtoshi R."/>
            <person name="Tomita M."/>
            <person name="Numata K."/>
            <person name="Arakawa K."/>
        </authorList>
    </citation>
    <scope>NUCLEOTIDE SEQUENCE [LARGE SCALE GENOMIC DNA]</scope>
</reference>
<evidence type="ECO:0000313" key="2">
    <source>
        <dbReference type="Proteomes" id="UP000299102"/>
    </source>
</evidence>
<evidence type="ECO:0000313" key="1">
    <source>
        <dbReference type="EMBL" id="GBP11820.1"/>
    </source>
</evidence>
<organism evidence="1 2">
    <name type="scientific">Eumeta variegata</name>
    <name type="common">Bagworm moth</name>
    <name type="synonym">Eumeta japonica</name>
    <dbReference type="NCBI Taxonomy" id="151549"/>
    <lineage>
        <taxon>Eukaryota</taxon>
        <taxon>Metazoa</taxon>
        <taxon>Ecdysozoa</taxon>
        <taxon>Arthropoda</taxon>
        <taxon>Hexapoda</taxon>
        <taxon>Insecta</taxon>
        <taxon>Pterygota</taxon>
        <taxon>Neoptera</taxon>
        <taxon>Endopterygota</taxon>
        <taxon>Lepidoptera</taxon>
        <taxon>Glossata</taxon>
        <taxon>Ditrysia</taxon>
        <taxon>Tineoidea</taxon>
        <taxon>Psychidae</taxon>
        <taxon>Oiketicinae</taxon>
        <taxon>Eumeta</taxon>
    </lineage>
</organism>
<comment type="caution">
    <text evidence="1">The sequence shown here is derived from an EMBL/GenBank/DDBJ whole genome shotgun (WGS) entry which is preliminary data.</text>
</comment>
<dbReference type="Proteomes" id="UP000299102">
    <property type="component" value="Unassembled WGS sequence"/>
</dbReference>
<dbReference type="EMBL" id="BGZK01000048">
    <property type="protein sequence ID" value="GBP11820.1"/>
    <property type="molecule type" value="Genomic_DNA"/>
</dbReference>
<protein>
    <submittedName>
        <fullName evidence="1">Uncharacterized protein</fullName>
    </submittedName>
</protein>
<gene>
    <name evidence="1" type="ORF">EVAR_74473_1</name>
</gene>
<accession>A0A4C1TE19</accession>
<name>A0A4C1TE19_EUMVA</name>